<feature type="domain" description="PpiC" evidence="4">
    <location>
        <begin position="201"/>
        <end position="301"/>
    </location>
</feature>
<keyword evidence="2 5" id="KW-0413">Isomerase</keyword>
<evidence type="ECO:0000256" key="1">
    <source>
        <dbReference type="ARBA" id="ARBA00022729"/>
    </source>
</evidence>
<dbReference type="Gene3D" id="1.10.4030.10">
    <property type="entry name" value="Porin chaperone SurA, peptide-binding domain"/>
    <property type="match status" value="1"/>
</dbReference>
<dbReference type="PANTHER" id="PTHR47637">
    <property type="entry name" value="CHAPERONE SURA"/>
    <property type="match status" value="1"/>
</dbReference>
<dbReference type="InterPro" id="IPR046357">
    <property type="entry name" value="PPIase_dom_sf"/>
</dbReference>
<dbReference type="Pfam" id="PF00639">
    <property type="entry name" value="Rotamase"/>
    <property type="match status" value="2"/>
</dbReference>
<proteinExistence type="predicted"/>
<dbReference type="PROSITE" id="PS50198">
    <property type="entry name" value="PPIC_PPIASE_2"/>
    <property type="match status" value="2"/>
</dbReference>
<dbReference type="InterPro" id="IPR000297">
    <property type="entry name" value="PPIase_PpiC"/>
</dbReference>
<evidence type="ECO:0000259" key="4">
    <source>
        <dbReference type="PROSITE" id="PS50198"/>
    </source>
</evidence>
<dbReference type="GO" id="GO:0016853">
    <property type="term" value="F:isomerase activity"/>
    <property type="evidence" value="ECO:0007669"/>
    <property type="project" value="UniProtKB-KW"/>
</dbReference>
<protein>
    <submittedName>
        <fullName evidence="5">Peptidylprolyl isomerase</fullName>
    </submittedName>
</protein>
<feature type="domain" description="PpiC" evidence="4">
    <location>
        <begin position="304"/>
        <end position="399"/>
    </location>
</feature>
<keyword evidence="2" id="KW-0697">Rotamase</keyword>
<comment type="caution">
    <text evidence="5">The sequence shown here is derived from an EMBL/GenBank/DDBJ whole genome shotgun (WGS) entry which is preliminary data.</text>
</comment>
<keyword evidence="1 3" id="KW-0732">Signal</keyword>
<dbReference type="SUPFAM" id="SSF109998">
    <property type="entry name" value="Triger factor/SurA peptide-binding domain-like"/>
    <property type="match status" value="1"/>
</dbReference>
<gene>
    <name evidence="5" type="ORF">B6A10_15745</name>
</gene>
<dbReference type="Proteomes" id="UP000661715">
    <property type="component" value="Unassembled WGS sequence"/>
</dbReference>
<dbReference type="EMBL" id="NASZ01000034">
    <property type="protein sequence ID" value="MBD0726623.1"/>
    <property type="molecule type" value="Genomic_DNA"/>
</dbReference>
<dbReference type="InterPro" id="IPR050280">
    <property type="entry name" value="OMP_Chaperone_SurA"/>
</dbReference>
<name>A0ABR7UY78_9FLAO</name>
<keyword evidence="6" id="KW-1185">Reference proteome</keyword>
<dbReference type="Gene3D" id="3.10.50.40">
    <property type="match status" value="2"/>
</dbReference>
<feature type="chain" id="PRO_5047524205" evidence="3">
    <location>
        <begin position="32"/>
        <end position="477"/>
    </location>
</feature>
<evidence type="ECO:0000256" key="3">
    <source>
        <dbReference type="SAM" id="SignalP"/>
    </source>
</evidence>
<dbReference type="PANTHER" id="PTHR47637:SF1">
    <property type="entry name" value="CHAPERONE SURA"/>
    <property type="match status" value="1"/>
</dbReference>
<accession>A0ABR7UY78</accession>
<feature type="signal peptide" evidence="3">
    <location>
        <begin position="1"/>
        <end position="31"/>
    </location>
</feature>
<evidence type="ECO:0000256" key="2">
    <source>
        <dbReference type="PROSITE-ProRule" id="PRU00278"/>
    </source>
</evidence>
<dbReference type="RefSeq" id="WP_188221618.1">
    <property type="nucleotide sequence ID" value="NZ_NASZ01000034.1"/>
</dbReference>
<organism evidence="5 6">
    <name type="scientific">Flavobacterium pokkalii</name>
    <dbReference type="NCBI Taxonomy" id="1940408"/>
    <lineage>
        <taxon>Bacteria</taxon>
        <taxon>Pseudomonadati</taxon>
        <taxon>Bacteroidota</taxon>
        <taxon>Flavobacteriia</taxon>
        <taxon>Flavobacteriales</taxon>
        <taxon>Flavobacteriaceae</taxon>
        <taxon>Flavobacterium</taxon>
    </lineage>
</organism>
<evidence type="ECO:0000313" key="6">
    <source>
        <dbReference type="Proteomes" id="UP000661715"/>
    </source>
</evidence>
<dbReference type="InterPro" id="IPR027304">
    <property type="entry name" value="Trigger_fact/SurA_dom_sf"/>
</dbReference>
<sequence length="477" mass="54945">MPLKSLRMKFIKMKNVLLFFVVMLLNTAMNAQEIIKDSVVVTEKKQNPTGKRQKVDGVIATVGDYIILDSDIDKAYLEISSQGGSVKDITRCQMLGKLLEDKLYAHQAIQDSVKVTDAEIKSMMDERLNYMIQQIGSMDKVVKYYKKDSEEEFRSYFFDILKENKLTSEMQKKIVDEVEITPEEVRNFFKKLPKDELPVFGAEMEVAQIVVDPKITQAEKQKVIDRLNGFKKDIQEGSSFATKAVLYSQDPGSRSSGGFYKMTRKTPFVKEFKDVAFSLAEGEISAPFETEYGFHIIYLEKIKGQELELRHILLTPTVTKEALEEAKEKITLIRKRIMDKEISFADAARTMSDQKETRANGGILINPETQDTRFELTKMDPTLYSQVSNLKDNEISMPILDETKSGKKEYKIITVTNRINEHTADYAQDYVKIKDLALKEKQIKAIGKWFDEKIKETYIKIVGEYRDCDFTNNWLKK</sequence>
<reference evidence="5 6" key="1">
    <citation type="journal article" date="2020" name="Microbiol. Res.">
        <title>Flavobacterium pokkalii sp. nov., a novel plant growth promoting native rhizobacteria isolated from pokkali rice grown in coastal saline affected agricultural regions of southern India, Kerala.</title>
        <authorList>
            <person name="Menon R.R."/>
            <person name="Kumari S."/>
            <person name="Viver T."/>
            <person name="Rameshkumar N."/>
        </authorList>
    </citation>
    <scope>NUCLEOTIDE SEQUENCE [LARGE SCALE GENOMIC DNA]</scope>
    <source>
        <strain evidence="5 6">L1I52</strain>
    </source>
</reference>
<dbReference type="SUPFAM" id="SSF54534">
    <property type="entry name" value="FKBP-like"/>
    <property type="match status" value="2"/>
</dbReference>
<evidence type="ECO:0000313" key="5">
    <source>
        <dbReference type="EMBL" id="MBD0726623.1"/>
    </source>
</evidence>